<organism evidence="3 4">
    <name type="scientific">Agromyces atrinae</name>
    <dbReference type="NCBI Taxonomy" id="592376"/>
    <lineage>
        <taxon>Bacteria</taxon>
        <taxon>Bacillati</taxon>
        <taxon>Actinomycetota</taxon>
        <taxon>Actinomycetes</taxon>
        <taxon>Micrococcales</taxon>
        <taxon>Microbacteriaceae</taxon>
        <taxon>Agromyces</taxon>
    </lineage>
</organism>
<reference evidence="3 4" key="1">
    <citation type="submission" date="2019-01" db="EMBL/GenBank/DDBJ databases">
        <title>Agromyces.</title>
        <authorList>
            <person name="Li J."/>
        </authorList>
    </citation>
    <scope>NUCLEOTIDE SEQUENCE [LARGE SCALE GENOMIC DNA]</scope>
    <source>
        <strain evidence="3 4">DSM 23870</strain>
    </source>
</reference>
<proteinExistence type="predicted"/>
<keyword evidence="1" id="KW-0472">Membrane</keyword>
<name>A0A4Q2M8J4_9MICO</name>
<dbReference type="OrthoDB" id="5126312at2"/>
<keyword evidence="1" id="KW-0812">Transmembrane</keyword>
<evidence type="ECO:0000313" key="2">
    <source>
        <dbReference type="EMBL" id="NYD65978.1"/>
    </source>
</evidence>
<dbReference type="EMBL" id="JACCBI010000001">
    <property type="protein sequence ID" value="NYD65978.1"/>
    <property type="molecule type" value="Genomic_DNA"/>
</dbReference>
<dbReference type="Proteomes" id="UP000292686">
    <property type="component" value="Unassembled WGS sequence"/>
</dbReference>
<feature type="transmembrane region" description="Helical" evidence="1">
    <location>
        <begin position="28"/>
        <end position="46"/>
    </location>
</feature>
<gene>
    <name evidence="2" type="ORF">BJ972_000497</name>
    <name evidence="3" type="ORF">ESP50_11175</name>
</gene>
<keyword evidence="4" id="KW-1185">Reference proteome</keyword>
<evidence type="ECO:0000256" key="1">
    <source>
        <dbReference type="SAM" id="Phobius"/>
    </source>
</evidence>
<sequence>MTGRDLRLVAPACVAWAVAWVLTLVTEWSLVVAIALSVVAFASIVLSRRRAVAAVAVAASAGVLVAVAVCAALPGRESDALDEAAEVGGVVEATVELTQNPRIVTASFGPWADDAESTRVRFDAVLREAEVAGSTVRGAIPVQVVGAVDGALPVIGSRVTATATVRVSEPGDSSAYRLFASESIALVAPPPGFLGWADPLRSGFRELTATLPGGGGELLPGLAIGDTSRVSTELDEAMKVSSLTYTKLRRLK</sequence>
<dbReference type="EMBL" id="SDPM01000005">
    <property type="protein sequence ID" value="RXZ86311.1"/>
    <property type="molecule type" value="Genomic_DNA"/>
</dbReference>
<comment type="caution">
    <text evidence="3">The sequence shown here is derived from an EMBL/GenBank/DDBJ whole genome shotgun (WGS) entry which is preliminary data.</text>
</comment>
<keyword evidence="1" id="KW-1133">Transmembrane helix</keyword>
<dbReference type="RefSeq" id="WP_129175120.1">
    <property type="nucleotide sequence ID" value="NZ_JACCBI010000001.1"/>
</dbReference>
<accession>A0A4Q2M8J4</accession>
<evidence type="ECO:0000313" key="5">
    <source>
        <dbReference type="Proteomes" id="UP000581087"/>
    </source>
</evidence>
<dbReference type="AlphaFoldDB" id="A0A4Q2M8J4"/>
<reference evidence="2 5" key="2">
    <citation type="submission" date="2020-07" db="EMBL/GenBank/DDBJ databases">
        <title>Sequencing the genomes of 1000 actinobacteria strains.</title>
        <authorList>
            <person name="Klenk H.-P."/>
        </authorList>
    </citation>
    <scope>NUCLEOTIDE SEQUENCE [LARGE SCALE GENOMIC DNA]</scope>
    <source>
        <strain evidence="2 5">DSM 23870</strain>
    </source>
</reference>
<evidence type="ECO:0000313" key="4">
    <source>
        <dbReference type="Proteomes" id="UP000292686"/>
    </source>
</evidence>
<evidence type="ECO:0008006" key="6">
    <source>
        <dbReference type="Google" id="ProtNLM"/>
    </source>
</evidence>
<evidence type="ECO:0000313" key="3">
    <source>
        <dbReference type="EMBL" id="RXZ86311.1"/>
    </source>
</evidence>
<protein>
    <recommendedName>
        <fullName evidence="6">DUF4131 domain-containing protein</fullName>
    </recommendedName>
</protein>
<dbReference type="Proteomes" id="UP000581087">
    <property type="component" value="Unassembled WGS sequence"/>
</dbReference>
<feature type="transmembrane region" description="Helical" evidence="1">
    <location>
        <begin position="53"/>
        <end position="74"/>
    </location>
</feature>